<dbReference type="Proteomes" id="UP000054166">
    <property type="component" value="Unassembled WGS sequence"/>
</dbReference>
<dbReference type="HOGENOM" id="CLU_059052_0_0_1"/>
<dbReference type="InParanoid" id="A0A0C3FEB9"/>
<accession>A0A0C3FEB9</accession>
<reference evidence="2 3" key="1">
    <citation type="submission" date="2014-04" db="EMBL/GenBank/DDBJ databases">
        <authorList>
            <consortium name="DOE Joint Genome Institute"/>
            <person name="Kuo A."/>
            <person name="Tarkka M."/>
            <person name="Buscot F."/>
            <person name="Kohler A."/>
            <person name="Nagy L.G."/>
            <person name="Floudas D."/>
            <person name="Copeland A."/>
            <person name="Barry K.W."/>
            <person name="Cichocki N."/>
            <person name="Veneault-Fourrey C."/>
            <person name="LaButti K."/>
            <person name="Lindquist E.A."/>
            <person name="Lipzen A."/>
            <person name="Lundell T."/>
            <person name="Morin E."/>
            <person name="Murat C."/>
            <person name="Sun H."/>
            <person name="Tunlid A."/>
            <person name="Henrissat B."/>
            <person name="Grigoriev I.V."/>
            <person name="Hibbett D.S."/>
            <person name="Martin F."/>
            <person name="Nordberg H.P."/>
            <person name="Cantor M.N."/>
            <person name="Hua S.X."/>
        </authorList>
    </citation>
    <scope>NUCLEOTIDE SEQUENCE [LARGE SCALE GENOMIC DNA]</scope>
    <source>
        <strain evidence="2 3">F 1598</strain>
    </source>
</reference>
<protein>
    <submittedName>
        <fullName evidence="2">Uncharacterized protein</fullName>
    </submittedName>
</protein>
<gene>
    <name evidence="2" type="ORF">PILCRDRAFT_90686</name>
</gene>
<reference evidence="3" key="2">
    <citation type="submission" date="2015-01" db="EMBL/GenBank/DDBJ databases">
        <title>Evolutionary Origins and Diversification of the Mycorrhizal Mutualists.</title>
        <authorList>
            <consortium name="DOE Joint Genome Institute"/>
            <consortium name="Mycorrhizal Genomics Consortium"/>
            <person name="Kohler A."/>
            <person name="Kuo A."/>
            <person name="Nagy L.G."/>
            <person name="Floudas D."/>
            <person name="Copeland A."/>
            <person name="Barry K.W."/>
            <person name="Cichocki N."/>
            <person name="Veneault-Fourrey C."/>
            <person name="LaButti K."/>
            <person name="Lindquist E.A."/>
            <person name="Lipzen A."/>
            <person name="Lundell T."/>
            <person name="Morin E."/>
            <person name="Murat C."/>
            <person name="Riley R."/>
            <person name="Ohm R."/>
            <person name="Sun H."/>
            <person name="Tunlid A."/>
            <person name="Henrissat B."/>
            <person name="Grigoriev I.V."/>
            <person name="Hibbett D.S."/>
            <person name="Martin F."/>
        </authorList>
    </citation>
    <scope>NUCLEOTIDE SEQUENCE [LARGE SCALE GENOMIC DNA]</scope>
    <source>
        <strain evidence="3">F 1598</strain>
    </source>
</reference>
<evidence type="ECO:0000313" key="3">
    <source>
        <dbReference type="Proteomes" id="UP000054166"/>
    </source>
</evidence>
<dbReference type="OrthoDB" id="2423195at2759"/>
<dbReference type="STRING" id="765440.A0A0C3FEB9"/>
<organism evidence="2 3">
    <name type="scientific">Piloderma croceum (strain F 1598)</name>
    <dbReference type="NCBI Taxonomy" id="765440"/>
    <lineage>
        <taxon>Eukaryota</taxon>
        <taxon>Fungi</taxon>
        <taxon>Dikarya</taxon>
        <taxon>Basidiomycota</taxon>
        <taxon>Agaricomycotina</taxon>
        <taxon>Agaricomycetes</taxon>
        <taxon>Agaricomycetidae</taxon>
        <taxon>Atheliales</taxon>
        <taxon>Atheliaceae</taxon>
        <taxon>Piloderma</taxon>
    </lineage>
</organism>
<keyword evidence="3" id="KW-1185">Reference proteome</keyword>
<sequence>MSAQQASSNVACHCAAMPLAVVMQCSPIMQLNPFQTVVPASHSSTYDIHAHPNITSTINVAEPAIYPPGKVGIKHTCTLYHTESIQELKHNDHDTWSLCLSVPVPTDLINPTLRSLVYIIKYATTHDNGNSTVQTDVALMTTSCLTGITLGSPTAKSLYCSGPGYGPQMIDRDLALCLSTAPAVKCNGGNAQWSHYVDHHHLLPDVRIVQPSNLYLNFHVAEYPTTKTLQCLVIEVSASWTEDVEARKAKEEAERKAKEEAERQAKEEAARKVKEEMERKVKEEAEKKAKEEAERKAKEEAEREVKEEAARKAKEAERKVKEEAERQARVAAAAAQKQIQSAPPVMDSQLIEQAMKNHPASACTNGYGWVKKDWGYQCSGGGHKLTWEQLGMH</sequence>
<name>A0A0C3FEB9_PILCF</name>
<evidence type="ECO:0000313" key="2">
    <source>
        <dbReference type="EMBL" id="KIM78294.1"/>
    </source>
</evidence>
<dbReference type="EMBL" id="KN833017">
    <property type="protein sequence ID" value="KIM78294.1"/>
    <property type="molecule type" value="Genomic_DNA"/>
</dbReference>
<proteinExistence type="predicted"/>
<dbReference type="AlphaFoldDB" id="A0A0C3FEB9"/>
<feature type="region of interest" description="Disordered" evidence="1">
    <location>
        <begin position="283"/>
        <end position="320"/>
    </location>
</feature>
<evidence type="ECO:0000256" key="1">
    <source>
        <dbReference type="SAM" id="MobiDB-lite"/>
    </source>
</evidence>